<evidence type="ECO:0000256" key="3">
    <source>
        <dbReference type="ARBA" id="ARBA00022679"/>
    </source>
</evidence>
<keyword evidence="1 5" id="KW-0169">Cobalamin biosynthesis</keyword>
<dbReference type="GO" id="GO:0019251">
    <property type="term" value="P:anaerobic cobalamin biosynthetic process"/>
    <property type="evidence" value="ECO:0007669"/>
    <property type="project" value="UniProtKB-UniRule"/>
</dbReference>
<dbReference type="STRING" id="657014.SAMN04488092_101100"/>
<dbReference type="NCBIfam" id="TIGR00312">
    <property type="entry name" value="cbiD"/>
    <property type="match status" value="1"/>
</dbReference>
<dbReference type="HAMAP" id="MF_00787">
    <property type="entry name" value="CbiD"/>
    <property type="match status" value="1"/>
</dbReference>
<comment type="function">
    <text evidence="5">Catalyzes the methylation of C-1 in cobalt-precorrin-5B to form cobalt-precorrin-6A.</text>
</comment>
<dbReference type="PANTHER" id="PTHR35863:SF1">
    <property type="entry name" value="COBALT-PRECORRIN-5B C(1)-METHYLTRANSFERASE"/>
    <property type="match status" value="1"/>
</dbReference>
<dbReference type="PIRSF" id="PIRSF026782">
    <property type="entry name" value="CbiD"/>
    <property type="match status" value="1"/>
</dbReference>
<dbReference type="PANTHER" id="PTHR35863">
    <property type="entry name" value="COBALT-PRECORRIN-5B C(1)-METHYLTRANSFERASE"/>
    <property type="match status" value="1"/>
</dbReference>
<protein>
    <recommendedName>
        <fullName evidence="5">Cobalt-precorrin-5B C(1)-methyltransferase</fullName>
        <ecNumber evidence="5">2.1.1.195</ecNumber>
    </recommendedName>
    <alternativeName>
        <fullName evidence="5">Cobalt-precorrin-6A synthase</fullName>
    </alternativeName>
</protein>
<dbReference type="Gene3D" id="3.30.2110.10">
    <property type="entry name" value="CbiD-like"/>
    <property type="match status" value="1"/>
</dbReference>
<gene>
    <name evidence="5" type="primary">cbiD</name>
    <name evidence="6" type="ORF">SAMN04488092_101100</name>
</gene>
<reference evidence="6 7" key="1">
    <citation type="submission" date="2016-10" db="EMBL/GenBank/DDBJ databases">
        <authorList>
            <person name="de Groot N.N."/>
        </authorList>
    </citation>
    <scope>NUCLEOTIDE SEQUENCE [LARGE SCALE GENOMIC DNA]</scope>
    <source>
        <strain evidence="6 7">DSM 22007</strain>
    </source>
</reference>
<dbReference type="EC" id="2.1.1.195" evidence="5"/>
<dbReference type="Pfam" id="PF01888">
    <property type="entry name" value="CbiD"/>
    <property type="match status" value="1"/>
</dbReference>
<keyword evidence="3 5" id="KW-0808">Transferase</keyword>
<evidence type="ECO:0000256" key="2">
    <source>
        <dbReference type="ARBA" id="ARBA00022603"/>
    </source>
</evidence>
<dbReference type="EMBL" id="FOEP01000001">
    <property type="protein sequence ID" value="SEP55460.1"/>
    <property type="molecule type" value="Genomic_DNA"/>
</dbReference>
<dbReference type="InterPro" id="IPR002748">
    <property type="entry name" value="CbiD"/>
</dbReference>
<keyword evidence="2 5" id="KW-0489">Methyltransferase</keyword>
<accession>A0A1H8YTE5</accession>
<dbReference type="InterPro" id="IPR036074">
    <property type="entry name" value="CbiD_sf"/>
</dbReference>
<dbReference type="GO" id="GO:0043780">
    <property type="term" value="F:cobalt-precorrin-5B C1-methyltransferase activity"/>
    <property type="evidence" value="ECO:0007669"/>
    <property type="project" value="RHEA"/>
</dbReference>
<comment type="similarity">
    <text evidence="5">Belongs to the CbiD family.</text>
</comment>
<evidence type="ECO:0000313" key="6">
    <source>
        <dbReference type="EMBL" id="SEP55460.1"/>
    </source>
</evidence>
<dbReference type="AlphaFoldDB" id="A0A1H8YTE5"/>
<evidence type="ECO:0000256" key="5">
    <source>
        <dbReference type="HAMAP-Rule" id="MF_00787"/>
    </source>
</evidence>
<dbReference type="Proteomes" id="UP000198634">
    <property type="component" value="Unassembled WGS sequence"/>
</dbReference>
<comment type="pathway">
    <text evidence="5">Cofactor biosynthesis; adenosylcobalamin biosynthesis; cob(II)yrinate a,c-diamide from sirohydrochlorin (anaerobic route): step 6/10.</text>
</comment>
<dbReference type="SUPFAM" id="SSF111342">
    <property type="entry name" value="CbiD-like"/>
    <property type="match status" value="1"/>
</dbReference>
<organism evidence="6 7">
    <name type="scientific">Thalassovita taeanensis</name>
    <dbReference type="NCBI Taxonomy" id="657014"/>
    <lineage>
        <taxon>Bacteria</taxon>
        <taxon>Pseudomonadati</taxon>
        <taxon>Pseudomonadota</taxon>
        <taxon>Alphaproteobacteria</taxon>
        <taxon>Rhodobacterales</taxon>
        <taxon>Roseobacteraceae</taxon>
        <taxon>Thalassovita</taxon>
    </lineage>
</organism>
<evidence type="ECO:0000256" key="4">
    <source>
        <dbReference type="ARBA" id="ARBA00022691"/>
    </source>
</evidence>
<keyword evidence="7" id="KW-1185">Reference proteome</keyword>
<evidence type="ECO:0000256" key="1">
    <source>
        <dbReference type="ARBA" id="ARBA00022573"/>
    </source>
</evidence>
<keyword evidence="4 5" id="KW-0949">S-adenosyl-L-methionine</keyword>
<evidence type="ECO:0000313" key="7">
    <source>
        <dbReference type="Proteomes" id="UP000198634"/>
    </source>
</evidence>
<dbReference type="UniPathway" id="UPA00148">
    <property type="reaction ID" value="UER00227"/>
</dbReference>
<dbReference type="NCBIfam" id="NF000849">
    <property type="entry name" value="PRK00075.1-1"/>
    <property type="match status" value="1"/>
</dbReference>
<name>A0A1H8YTE5_9RHOB</name>
<comment type="catalytic activity">
    <reaction evidence="5">
        <text>Co-precorrin-5B + S-adenosyl-L-methionine = Co-precorrin-6A + S-adenosyl-L-homocysteine</text>
        <dbReference type="Rhea" id="RHEA:26285"/>
        <dbReference type="ChEBI" id="CHEBI:57856"/>
        <dbReference type="ChEBI" id="CHEBI:59789"/>
        <dbReference type="ChEBI" id="CHEBI:60063"/>
        <dbReference type="ChEBI" id="CHEBI:60064"/>
        <dbReference type="EC" id="2.1.1.195"/>
    </reaction>
</comment>
<sequence length="374" mass="38694">MPAFVGAVKSGNDILARLARGPIVAPMSRKPDQELRRGWTTGACATAATRAALMMLWGEGRPDRVRITLPRGERPEFAIAEATQGPGWAEAGVIKDAGDDPDVTHGALILARVEAAGEGVSFAAGVGVGMVTKPGLPIPPGEPAINPVPRQMLSDTVAEMAARLGQAGNIRITISVPGGEALAEKTWNPRLGIKGGLSILGTTGIVRPFSCAAWIASIHRGVDVARATGQAHVAGCTGATSEKTVRALYGLPESAMLDMGDFAGGMLKYLARHPVARVTVGGGIGKITKLAQGARDLHSGRSQVDFSALAEMVGDARLRDCNTALQAYDMAGEKLAYMVAEQALLCVRAMLPDSVVADVVIIDRAGGIIARAGA</sequence>
<proteinExistence type="inferred from homology"/>
<dbReference type="GO" id="GO:0032259">
    <property type="term" value="P:methylation"/>
    <property type="evidence" value="ECO:0007669"/>
    <property type="project" value="UniProtKB-KW"/>
</dbReference>